<comment type="subcellular location">
    <subcellularLocation>
        <location evidence="1">Cell membrane</location>
        <topology evidence="1">Multi-pass membrane protein</topology>
    </subcellularLocation>
</comment>
<evidence type="ECO:0000256" key="1">
    <source>
        <dbReference type="ARBA" id="ARBA00004651"/>
    </source>
</evidence>
<sequence length="280" mass="30276">MLTNNTREKLFKAFLWLSGLFIVAILFIIIAYITVKGVSAISLDFIFQAPSRAGKEGGIWTTIVSTVYLTLVSLIIAVPVGVGTAIHLEEYSQRNSWFADLVDLTAETLAGIPSIVFGLFGFVFFVIFLQMGWSIISGSLTMAIMILPTITRTAQEAILAVPTEYRENSLALGASKWQTISRVVLPSAVPGIITGIILSIGRAVGETAALILTAGSSLGMPGGFLDPARTMSVHLYILAMEGISMDRAFGTAFLIILLIVIINYLANLSLRRMSHVSRQM</sequence>
<evidence type="ECO:0000256" key="5">
    <source>
        <dbReference type="ARBA" id="ARBA00022692"/>
    </source>
</evidence>
<dbReference type="GO" id="GO:0005315">
    <property type="term" value="F:phosphate transmembrane transporter activity"/>
    <property type="evidence" value="ECO:0007669"/>
    <property type="project" value="InterPro"/>
</dbReference>
<dbReference type="InterPro" id="IPR005672">
    <property type="entry name" value="Phosphate_PstA"/>
</dbReference>
<accession>A0A0W8E8J3</accession>
<reference evidence="10" key="1">
    <citation type="journal article" date="2015" name="Proc. Natl. Acad. Sci. U.S.A.">
        <title>Networks of energetic and metabolic interactions define dynamics in microbial communities.</title>
        <authorList>
            <person name="Embree M."/>
            <person name="Liu J.K."/>
            <person name="Al-Bassam M.M."/>
            <person name="Zengler K."/>
        </authorList>
    </citation>
    <scope>NUCLEOTIDE SEQUENCE</scope>
</reference>
<evidence type="ECO:0000256" key="8">
    <source>
        <dbReference type="SAM" id="Phobius"/>
    </source>
</evidence>
<dbReference type="PROSITE" id="PS50928">
    <property type="entry name" value="ABC_TM1"/>
    <property type="match status" value="1"/>
</dbReference>
<feature type="transmembrane region" description="Helical" evidence="8">
    <location>
        <begin position="248"/>
        <end position="270"/>
    </location>
</feature>
<keyword evidence="4" id="KW-1003">Cell membrane</keyword>
<gene>
    <name evidence="10" type="ORF">ASZ90_017654</name>
</gene>
<dbReference type="Pfam" id="PF00528">
    <property type="entry name" value="BPD_transp_1"/>
    <property type="match status" value="1"/>
</dbReference>
<dbReference type="GO" id="GO:0005886">
    <property type="term" value="C:plasma membrane"/>
    <property type="evidence" value="ECO:0007669"/>
    <property type="project" value="UniProtKB-SubCell"/>
</dbReference>
<dbReference type="InterPro" id="IPR035906">
    <property type="entry name" value="MetI-like_sf"/>
</dbReference>
<name>A0A0W8E8J3_9ZZZZ</name>
<organism evidence="10">
    <name type="scientific">hydrocarbon metagenome</name>
    <dbReference type="NCBI Taxonomy" id="938273"/>
    <lineage>
        <taxon>unclassified sequences</taxon>
        <taxon>metagenomes</taxon>
        <taxon>ecological metagenomes</taxon>
    </lineage>
</organism>
<evidence type="ECO:0000256" key="6">
    <source>
        <dbReference type="ARBA" id="ARBA00022989"/>
    </source>
</evidence>
<dbReference type="NCBIfam" id="TIGR00974">
    <property type="entry name" value="3a0107s02c"/>
    <property type="match status" value="1"/>
</dbReference>
<dbReference type="SUPFAM" id="SSF161098">
    <property type="entry name" value="MetI-like"/>
    <property type="match status" value="1"/>
</dbReference>
<evidence type="ECO:0000313" key="10">
    <source>
        <dbReference type="EMBL" id="KUG04916.1"/>
    </source>
</evidence>
<dbReference type="EMBL" id="LNQE01001835">
    <property type="protein sequence ID" value="KUG04916.1"/>
    <property type="molecule type" value="Genomic_DNA"/>
</dbReference>
<dbReference type="PANTHER" id="PTHR43470:SF3">
    <property type="entry name" value="PHOSPHATE TRANSPORT SYSTEM PERMEASE PROTEIN PSTA-RELATED"/>
    <property type="match status" value="1"/>
</dbReference>
<keyword evidence="5 8" id="KW-0812">Transmembrane</keyword>
<feature type="domain" description="ABC transmembrane type-1" evidence="9">
    <location>
        <begin position="63"/>
        <end position="266"/>
    </location>
</feature>
<keyword evidence="3" id="KW-0813">Transport</keyword>
<evidence type="ECO:0000256" key="3">
    <source>
        <dbReference type="ARBA" id="ARBA00022448"/>
    </source>
</evidence>
<dbReference type="PANTHER" id="PTHR43470">
    <property type="entry name" value="PHOSPHATE TRANSPORT SYSTEM PERMEASE PROTEIN PSTA-RELATED"/>
    <property type="match status" value="1"/>
</dbReference>
<feature type="transmembrane region" description="Helical" evidence="8">
    <location>
        <begin position="20"/>
        <end position="47"/>
    </location>
</feature>
<keyword evidence="6 8" id="KW-1133">Transmembrane helix</keyword>
<feature type="transmembrane region" description="Helical" evidence="8">
    <location>
        <begin position="108"/>
        <end position="128"/>
    </location>
</feature>
<evidence type="ECO:0000259" key="9">
    <source>
        <dbReference type="PROSITE" id="PS50928"/>
    </source>
</evidence>
<dbReference type="AlphaFoldDB" id="A0A0W8E8J3"/>
<comment type="caution">
    <text evidence="10">The sequence shown here is derived from an EMBL/GenBank/DDBJ whole genome shotgun (WGS) entry which is preliminary data.</text>
</comment>
<dbReference type="Gene3D" id="1.10.3720.10">
    <property type="entry name" value="MetI-like"/>
    <property type="match status" value="1"/>
</dbReference>
<keyword evidence="7 8" id="KW-0472">Membrane</keyword>
<evidence type="ECO:0000256" key="7">
    <source>
        <dbReference type="ARBA" id="ARBA00023136"/>
    </source>
</evidence>
<feature type="transmembrane region" description="Helical" evidence="8">
    <location>
        <begin position="59"/>
        <end position="88"/>
    </location>
</feature>
<dbReference type="InterPro" id="IPR000515">
    <property type="entry name" value="MetI-like"/>
</dbReference>
<dbReference type="CDD" id="cd06261">
    <property type="entry name" value="TM_PBP2"/>
    <property type="match status" value="1"/>
</dbReference>
<comment type="similarity">
    <text evidence="2">Belongs to the binding-protein-dependent transport system permease family. CysTW subfamily.</text>
</comment>
<feature type="transmembrane region" description="Helical" evidence="8">
    <location>
        <begin position="180"/>
        <end position="201"/>
    </location>
</feature>
<dbReference type="GO" id="GO:0035435">
    <property type="term" value="P:phosphate ion transmembrane transport"/>
    <property type="evidence" value="ECO:0007669"/>
    <property type="project" value="InterPro"/>
</dbReference>
<evidence type="ECO:0000256" key="4">
    <source>
        <dbReference type="ARBA" id="ARBA00022475"/>
    </source>
</evidence>
<proteinExistence type="inferred from homology"/>
<protein>
    <submittedName>
        <fullName evidence="10">Phosphate transport system permease protein psta</fullName>
    </submittedName>
</protein>
<evidence type="ECO:0000256" key="2">
    <source>
        <dbReference type="ARBA" id="ARBA00007069"/>
    </source>
</evidence>
<feature type="transmembrane region" description="Helical" evidence="8">
    <location>
        <begin position="208"/>
        <end position="228"/>
    </location>
</feature>